<sequence>MKYLLVCLLDELEILLILPLLLSSWALMWLTGAIIPLGQTHLSSRETMMLCADALAMAILDGSNHILPTIQWKLLLLNLNE</sequence>
<evidence type="ECO:0000313" key="2">
    <source>
        <dbReference type="EMBL" id="PRP83236.1"/>
    </source>
</evidence>
<organism evidence="2 3">
    <name type="scientific">Planoprotostelium fungivorum</name>
    <dbReference type="NCBI Taxonomy" id="1890364"/>
    <lineage>
        <taxon>Eukaryota</taxon>
        <taxon>Amoebozoa</taxon>
        <taxon>Evosea</taxon>
        <taxon>Variosea</taxon>
        <taxon>Cavosteliida</taxon>
        <taxon>Cavosteliaceae</taxon>
        <taxon>Planoprotostelium</taxon>
    </lineage>
</organism>
<feature type="transmembrane region" description="Helical" evidence="1">
    <location>
        <begin position="14"/>
        <end position="38"/>
    </location>
</feature>
<gene>
    <name evidence="2" type="ORF">PROFUN_09448</name>
</gene>
<keyword evidence="3" id="KW-1185">Reference proteome</keyword>
<comment type="caution">
    <text evidence="2">The sequence shown here is derived from an EMBL/GenBank/DDBJ whole genome shotgun (WGS) entry which is preliminary data.</text>
</comment>
<keyword evidence="1" id="KW-0472">Membrane</keyword>
<name>A0A2P6NGZ5_9EUKA</name>
<dbReference type="EMBL" id="MDYQ01000086">
    <property type="protein sequence ID" value="PRP83236.1"/>
    <property type="molecule type" value="Genomic_DNA"/>
</dbReference>
<keyword evidence="1" id="KW-0812">Transmembrane</keyword>
<reference evidence="2 3" key="1">
    <citation type="journal article" date="2018" name="Genome Biol. Evol.">
        <title>Multiple Roots of Fruiting Body Formation in Amoebozoa.</title>
        <authorList>
            <person name="Hillmann F."/>
            <person name="Forbes G."/>
            <person name="Novohradska S."/>
            <person name="Ferling I."/>
            <person name="Riege K."/>
            <person name="Groth M."/>
            <person name="Westermann M."/>
            <person name="Marz M."/>
            <person name="Spaller T."/>
            <person name="Winckler T."/>
            <person name="Schaap P."/>
            <person name="Glockner G."/>
        </authorList>
    </citation>
    <scope>NUCLEOTIDE SEQUENCE [LARGE SCALE GENOMIC DNA]</scope>
    <source>
        <strain evidence="2 3">Jena</strain>
    </source>
</reference>
<evidence type="ECO:0000313" key="3">
    <source>
        <dbReference type="Proteomes" id="UP000241769"/>
    </source>
</evidence>
<dbReference type="Proteomes" id="UP000241769">
    <property type="component" value="Unassembled WGS sequence"/>
</dbReference>
<dbReference type="AlphaFoldDB" id="A0A2P6NGZ5"/>
<evidence type="ECO:0000256" key="1">
    <source>
        <dbReference type="SAM" id="Phobius"/>
    </source>
</evidence>
<proteinExistence type="predicted"/>
<dbReference type="InParanoid" id="A0A2P6NGZ5"/>
<accession>A0A2P6NGZ5</accession>
<keyword evidence="1" id="KW-1133">Transmembrane helix</keyword>
<protein>
    <submittedName>
        <fullName evidence="2">Uncharacterized protein</fullName>
    </submittedName>
</protein>